<keyword evidence="3" id="KW-1185">Reference proteome</keyword>
<dbReference type="OrthoDB" id="268835at2"/>
<dbReference type="EMBL" id="CP036273">
    <property type="protein sequence ID" value="QDU23296.1"/>
    <property type="molecule type" value="Genomic_DNA"/>
</dbReference>
<gene>
    <name evidence="2" type="ORF">ETAA1_52910</name>
</gene>
<reference evidence="2 3" key="1">
    <citation type="submission" date="2019-02" db="EMBL/GenBank/DDBJ databases">
        <title>Deep-cultivation of Planctomycetes and their phenomic and genomic characterization uncovers novel biology.</title>
        <authorList>
            <person name="Wiegand S."/>
            <person name="Jogler M."/>
            <person name="Boedeker C."/>
            <person name="Pinto D."/>
            <person name="Vollmers J."/>
            <person name="Rivas-Marin E."/>
            <person name="Kohn T."/>
            <person name="Peeters S.H."/>
            <person name="Heuer A."/>
            <person name="Rast P."/>
            <person name="Oberbeckmann S."/>
            <person name="Bunk B."/>
            <person name="Jeske O."/>
            <person name="Meyerdierks A."/>
            <person name="Storesund J.E."/>
            <person name="Kallscheuer N."/>
            <person name="Luecker S."/>
            <person name="Lage O.M."/>
            <person name="Pohl T."/>
            <person name="Merkel B.J."/>
            <person name="Hornburger P."/>
            <person name="Mueller R.-W."/>
            <person name="Bruemmer F."/>
            <person name="Labrenz M."/>
            <person name="Spormann A.M."/>
            <person name="Op den Camp H."/>
            <person name="Overmann J."/>
            <person name="Amann R."/>
            <person name="Jetten M.S.M."/>
            <person name="Mascher T."/>
            <person name="Medema M.H."/>
            <person name="Devos D.P."/>
            <person name="Kaster A.-K."/>
            <person name="Ovreas L."/>
            <person name="Rohde M."/>
            <person name="Galperin M.Y."/>
            <person name="Jogler C."/>
        </authorList>
    </citation>
    <scope>NUCLEOTIDE SEQUENCE [LARGE SCALE GENOMIC DNA]</scope>
    <source>
        <strain evidence="2 3">ETA_A1</strain>
    </source>
</reference>
<organism evidence="2 3">
    <name type="scientific">Urbifossiella limnaea</name>
    <dbReference type="NCBI Taxonomy" id="2528023"/>
    <lineage>
        <taxon>Bacteria</taxon>
        <taxon>Pseudomonadati</taxon>
        <taxon>Planctomycetota</taxon>
        <taxon>Planctomycetia</taxon>
        <taxon>Gemmatales</taxon>
        <taxon>Gemmataceae</taxon>
        <taxon>Urbifossiella</taxon>
    </lineage>
</organism>
<evidence type="ECO:0000313" key="2">
    <source>
        <dbReference type="EMBL" id="QDU23296.1"/>
    </source>
</evidence>
<dbReference type="AlphaFoldDB" id="A0A517Y0K9"/>
<evidence type="ECO:0000313" key="3">
    <source>
        <dbReference type="Proteomes" id="UP000319576"/>
    </source>
</evidence>
<dbReference type="KEGG" id="uli:ETAA1_52910"/>
<sequence>MVKRLPLLAVAVEVELPERRLAGRAQRLNSVGYHMSSYEVVAQAIGVLEGEVVAGPLLDFYRRATDRMLMIRGKLRLDDVYEGSTRTLPAQQWPNKSPSNGAKSCPAVPSSA</sequence>
<dbReference type="Proteomes" id="UP000319576">
    <property type="component" value="Chromosome"/>
</dbReference>
<feature type="compositionally biased region" description="Polar residues" evidence="1">
    <location>
        <begin position="88"/>
        <end position="102"/>
    </location>
</feature>
<dbReference type="RefSeq" id="WP_145243449.1">
    <property type="nucleotide sequence ID" value="NZ_CP036273.1"/>
</dbReference>
<feature type="region of interest" description="Disordered" evidence="1">
    <location>
        <begin position="88"/>
        <end position="112"/>
    </location>
</feature>
<accession>A0A517Y0K9</accession>
<evidence type="ECO:0000256" key="1">
    <source>
        <dbReference type="SAM" id="MobiDB-lite"/>
    </source>
</evidence>
<proteinExistence type="predicted"/>
<protein>
    <submittedName>
        <fullName evidence="2">Uncharacterized protein</fullName>
    </submittedName>
</protein>
<name>A0A517Y0K9_9BACT</name>